<gene>
    <name evidence="1" type="ORF">SDC9_105113</name>
</gene>
<accession>A0A645AYD4</accession>
<dbReference type="EMBL" id="VSSQ01016683">
    <property type="protein sequence ID" value="MPM58282.1"/>
    <property type="molecule type" value="Genomic_DNA"/>
</dbReference>
<reference evidence="1" key="1">
    <citation type="submission" date="2019-08" db="EMBL/GenBank/DDBJ databases">
        <authorList>
            <person name="Kucharzyk K."/>
            <person name="Murdoch R.W."/>
            <person name="Higgins S."/>
            <person name="Loffler F."/>
        </authorList>
    </citation>
    <scope>NUCLEOTIDE SEQUENCE</scope>
</reference>
<name>A0A645AYD4_9ZZZZ</name>
<dbReference type="AlphaFoldDB" id="A0A645AYD4"/>
<proteinExistence type="predicted"/>
<sequence length="123" mass="13409">MQDGVLRLELLDGSDLLVHQRLKALEHGLHGRDALAMANPVLGGGVGQLVGQARDQRQRAGHLVIVRAQARLGAQHVHVPFGIHLLEFTQRVDDLVAGVEVDGAGLQHQECQDGDEHDRNHAY</sequence>
<protein>
    <submittedName>
        <fullName evidence="1">Uncharacterized protein</fullName>
    </submittedName>
</protein>
<organism evidence="1">
    <name type="scientific">bioreactor metagenome</name>
    <dbReference type="NCBI Taxonomy" id="1076179"/>
    <lineage>
        <taxon>unclassified sequences</taxon>
        <taxon>metagenomes</taxon>
        <taxon>ecological metagenomes</taxon>
    </lineage>
</organism>
<comment type="caution">
    <text evidence="1">The sequence shown here is derived from an EMBL/GenBank/DDBJ whole genome shotgun (WGS) entry which is preliminary data.</text>
</comment>
<evidence type="ECO:0000313" key="1">
    <source>
        <dbReference type="EMBL" id="MPM58282.1"/>
    </source>
</evidence>